<keyword evidence="2" id="KW-1133">Transmembrane helix</keyword>
<keyword evidence="2" id="KW-0812">Transmembrane</keyword>
<dbReference type="EMBL" id="WNYA01037271">
    <property type="protein sequence ID" value="KAG8536846.1"/>
    <property type="molecule type" value="Genomic_DNA"/>
</dbReference>
<evidence type="ECO:0000256" key="2">
    <source>
        <dbReference type="SAM" id="Phobius"/>
    </source>
</evidence>
<sequence>MDRTGYAVRRSRHNVLHSGAGSGHGNRREDNGGNNRKSRSRSLVFGAAVPAVLLLYVLGMRGLVHLSLRQLVTPGTRDTGFNATSARFLFRTCLTRSVTPHLLEGYK</sequence>
<feature type="transmembrane region" description="Helical" evidence="2">
    <location>
        <begin position="43"/>
        <end position="64"/>
    </location>
</feature>
<proteinExistence type="predicted"/>
<keyword evidence="2" id="KW-0472">Membrane</keyword>
<reference evidence="3" key="1">
    <citation type="thesis" date="2020" institute="ProQuest LLC" country="789 East Eisenhower Parkway, Ann Arbor, MI, USA">
        <title>Comparative Genomics and Chromosome Evolution.</title>
        <authorList>
            <person name="Mudd A.B."/>
        </authorList>
    </citation>
    <scope>NUCLEOTIDE SEQUENCE</scope>
    <source>
        <strain evidence="3">237g6f4</strain>
        <tissue evidence="3">Blood</tissue>
    </source>
</reference>
<comment type="caution">
    <text evidence="3">The sequence shown here is derived from an EMBL/GenBank/DDBJ whole genome shotgun (WGS) entry which is preliminary data.</text>
</comment>
<dbReference type="Proteomes" id="UP000824782">
    <property type="component" value="Unassembled WGS sequence"/>
</dbReference>
<gene>
    <name evidence="3" type="ORF">GDO81_025559</name>
</gene>
<keyword evidence="4" id="KW-1185">Reference proteome</keyword>
<evidence type="ECO:0000313" key="3">
    <source>
        <dbReference type="EMBL" id="KAG8536846.1"/>
    </source>
</evidence>
<feature type="region of interest" description="Disordered" evidence="1">
    <location>
        <begin position="1"/>
        <end position="40"/>
    </location>
</feature>
<evidence type="ECO:0000256" key="1">
    <source>
        <dbReference type="SAM" id="MobiDB-lite"/>
    </source>
</evidence>
<name>A0AAV6YJK6_ENGPU</name>
<evidence type="ECO:0000313" key="4">
    <source>
        <dbReference type="Proteomes" id="UP000824782"/>
    </source>
</evidence>
<dbReference type="AlphaFoldDB" id="A0AAV6YJK6"/>
<organism evidence="3 4">
    <name type="scientific">Engystomops pustulosus</name>
    <name type="common">Tungara frog</name>
    <name type="synonym">Physalaemus pustulosus</name>
    <dbReference type="NCBI Taxonomy" id="76066"/>
    <lineage>
        <taxon>Eukaryota</taxon>
        <taxon>Metazoa</taxon>
        <taxon>Chordata</taxon>
        <taxon>Craniata</taxon>
        <taxon>Vertebrata</taxon>
        <taxon>Euteleostomi</taxon>
        <taxon>Amphibia</taxon>
        <taxon>Batrachia</taxon>
        <taxon>Anura</taxon>
        <taxon>Neobatrachia</taxon>
        <taxon>Hyloidea</taxon>
        <taxon>Leptodactylidae</taxon>
        <taxon>Leiuperinae</taxon>
        <taxon>Engystomops</taxon>
    </lineage>
</organism>
<protein>
    <submittedName>
        <fullName evidence="3">Uncharacterized protein</fullName>
    </submittedName>
</protein>
<accession>A0AAV6YJK6</accession>